<dbReference type="GO" id="GO:0016627">
    <property type="term" value="F:oxidoreductase activity, acting on the CH-CH group of donors"/>
    <property type="evidence" value="ECO:0007669"/>
    <property type="project" value="TreeGrafter"/>
</dbReference>
<dbReference type="Proteomes" id="UP000279275">
    <property type="component" value="Unassembled WGS sequence"/>
</dbReference>
<dbReference type="Gene3D" id="2.30.110.10">
    <property type="entry name" value="Electron Transport, Fmn-binding Protein, Chain A"/>
    <property type="match status" value="1"/>
</dbReference>
<dbReference type="Pfam" id="PF01243">
    <property type="entry name" value="PNPOx_N"/>
    <property type="match status" value="1"/>
</dbReference>
<keyword evidence="1" id="KW-0560">Oxidoreductase</keyword>
<organism evidence="3 4">
    <name type="scientific">Nocardia stercoris</name>
    <dbReference type="NCBI Taxonomy" id="2483361"/>
    <lineage>
        <taxon>Bacteria</taxon>
        <taxon>Bacillati</taxon>
        <taxon>Actinomycetota</taxon>
        <taxon>Actinomycetes</taxon>
        <taxon>Mycobacteriales</taxon>
        <taxon>Nocardiaceae</taxon>
        <taxon>Nocardia</taxon>
    </lineage>
</organism>
<gene>
    <name evidence="3" type="ORF">EBN03_18965</name>
</gene>
<dbReference type="GO" id="GO:0070967">
    <property type="term" value="F:coenzyme F420 binding"/>
    <property type="evidence" value="ECO:0007669"/>
    <property type="project" value="TreeGrafter"/>
</dbReference>
<proteinExistence type="predicted"/>
<dbReference type="GO" id="GO:0005829">
    <property type="term" value="C:cytosol"/>
    <property type="evidence" value="ECO:0007669"/>
    <property type="project" value="TreeGrafter"/>
</dbReference>
<dbReference type="InterPro" id="IPR052019">
    <property type="entry name" value="F420H2_bilvrd_red/Heme_oxyg"/>
</dbReference>
<dbReference type="SUPFAM" id="SSF50475">
    <property type="entry name" value="FMN-binding split barrel"/>
    <property type="match status" value="1"/>
</dbReference>
<reference evidence="3 4" key="1">
    <citation type="submission" date="2018-10" db="EMBL/GenBank/DDBJ databases">
        <title>Isolation from cow dung.</title>
        <authorList>
            <person name="Ling L."/>
        </authorList>
    </citation>
    <scope>NUCLEOTIDE SEQUENCE [LARGE SCALE GENOMIC DNA]</scope>
    <source>
        <strain evidence="3 4">NEAU-LL90</strain>
    </source>
</reference>
<sequence length="126" mass="13384">MDNPFGAAGTAEFVLLTTYKKDGTGVGTPLWAVLDGGKLYAWTPTDSWKVKRLRRNPAVTVQPCDRSGKPLAGDVVSGTAQVMDGPGTERVRGLIRRKYPILGTLIVLGSKIRRGSSGTVGIEITA</sequence>
<dbReference type="PANTHER" id="PTHR35176">
    <property type="entry name" value="HEME OXYGENASE HI_0854-RELATED"/>
    <property type="match status" value="1"/>
</dbReference>
<dbReference type="InterPro" id="IPR019965">
    <property type="entry name" value="PPOX_F420-dep_Rv2061_put"/>
</dbReference>
<comment type="caution">
    <text evidence="3">The sequence shown here is derived from an EMBL/GenBank/DDBJ whole genome shotgun (WGS) entry which is preliminary data.</text>
</comment>
<protein>
    <submittedName>
        <fullName evidence="3">PPOX class F420-dependent oxidoreductase</fullName>
    </submittedName>
</protein>
<evidence type="ECO:0000313" key="4">
    <source>
        <dbReference type="Proteomes" id="UP000279275"/>
    </source>
</evidence>
<dbReference type="NCBIfam" id="TIGR03666">
    <property type="entry name" value="Rv2061_F420"/>
    <property type="match status" value="1"/>
</dbReference>
<dbReference type="AlphaFoldDB" id="A0A3M2LA26"/>
<feature type="domain" description="Pyridoxamine 5'-phosphate oxidase N-terminal" evidence="2">
    <location>
        <begin position="12"/>
        <end position="91"/>
    </location>
</feature>
<evidence type="ECO:0000259" key="2">
    <source>
        <dbReference type="Pfam" id="PF01243"/>
    </source>
</evidence>
<name>A0A3M2LA26_9NOCA</name>
<evidence type="ECO:0000313" key="3">
    <source>
        <dbReference type="EMBL" id="RMI31428.1"/>
    </source>
</evidence>
<dbReference type="RefSeq" id="WP_122189378.1">
    <property type="nucleotide sequence ID" value="NZ_RFFH01000007.1"/>
</dbReference>
<dbReference type="EMBL" id="RFFH01000007">
    <property type="protein sequence ID" value="RMI31428.1"/>
    <property type="molecule type" value="Genomic_DNA"/>
</dbReference>
<dbReference type="InterPro" id="IPR012349">
    <property type="entry name" value="Split_barrel_FMN-bd"/>
</dbReference>
<dbReference type="OrthoDB" id="5738083at2"/>
<dbReference type="PANTHER" id="PTHR35176:SF11">
    <property type="entry name" value="PYRIDOXAMINE 5'-PHOSPHATE OXIDASE FAMILY PROTEIN"/>
    <property type="match status" value="1"/>
</dbReference>
<accession>A0A3M2LA26</accession>
<evidence type="ECO:0000256" key="1">
    <source>
        <dbReference type="ARBA" id="ARBA00023002"/>
    </source>
</evidence>
<keyword evidence="4" id="KW-1185">Reference proteome</keyword>
<dbReference type="InterPro" id="IPR011576">
    <property type="entry name" value="Pyridox_Oxase_N"/>
</dbReference>